<proteinExistence type="predicted"/>
<sequence>MSKDGPDPATFFREMLGQWETIASEFGSGLLKSGEFARTVNTAATAKARAMSSEVVSRALAAANMPSREEIGSLSERMQAVEDRLARIEALLTEGAAPPKPRKDKAKRAKAPAKKG</sequence>
<feature type="compositionally biased region" description="Basic residues" evidence="1">
    <location>
        <begin position="100"/>
        <end position="116"/>
    </location>
</feature>
<evidence type="ECO:0000256" key="1">
    <source>
        <dbReference type="SAM" id="MobiDB-lite"/>
    </source>
</evidence>
<evidence type="ECO:0000313" key="3">
    <source>
        <dbReference type="Proteomes" id="UP000249066"/>
    </source>
</evidence>
<evidence type="ECO:0000313" key="2">
    <source>
        <dbReference type="EMBL" id="PZO92247.1"/>
    </source>
</evidence>
<evidence type="ECO:0008006" key="4">
    <source>
        <dbReference type="Google" id="ProtNLM"/>
    </source>
</evidence>
<gene>
    <name evidence="2" type="ORF">DI623_00370</name>
</gene>
<feature type="region of interest" description="Disordered" evidence="1">
    <location>
        <begin position="92"/>
        <end position="116"/>
    </location>
</feature>
<dbReference type="AlphaFoldDB" id="A0A2W5AGN0"/>
<dbReference type="EMBL" id="QFNN01000001">
    <property type="protein sequence ID" value="PZO92247.1"/>
    <property type="molecule type" value="Genomic_DNA"/>
</dbReference>
<accession>A0A2W5AGN0</accession>
<dbReference type="Proteomes" id="UP000249066">
    <property type="component" value="Unassembled WGS sequence"/>
</dbReference>
<comment type="caution">
    <text evidence="2">The sequence shown here is derived from an EMBL/GenBank/DDBJ whole genome shotgun (WGS) entry which is preliminary data.</text>
</comment>
<name>A0A2W5AGN0_9SPHN</name>
<reference evidence="2 3" key="1">
    <citation type="submission" date="2017-08" db="EMBL/GenBank/DDBJ databases">
        <title>Infants hospitalized years apart are colonized by the same room-sourced microbial strains.</title>
        <authorList>
            <person name="Brooks B."/>
            <person name="Olm M.R."/>
            <person name="Firek B.A."/>
            <person name="Baker R."/>
            <person name="Thomas B.C."/>
            <person name="Morowitz M.J."/>
            <person name="Banfield J.F."/>
        </authorList>
    </citation>
    <scope>NUCLEOTIDE SEQUENCE [LARGE SCALE GENOMIC DNA]</scope>
    <source>
        <strain evidence="2">S2_018_000_R2_101</strain>
    </source>
</reference>
<protein>
    <recommendedName>
        <fullName evidence="4">Poly(3-hydroxyalkanoate) polymerase subunit PhaE</fullName>
    </recommendedName>
</protein>
<organism evidence="2 3">
    <name type="scientific">Sphingomonas sanxanigenens</name>
    <dbReference type="NCBI Taxonomy" id="397260"/>
    <lineage>
        <taxon>Bacteria</taxon>
        <taxon>Pseudomonadati</taxon>
        <taxon>Pseudomonadota</taxon>
        <taxon>Alphaproteobacteria</taxon>
        <taxon>Sphingomonadales</taxon>
        <taxon>Sphingomonadaceae</taxon>
        <taxon>Sphingomonas</taxon>
    </lineage>
</organism>